<evidence type="ECO:0000313" key="3">
    <source>
        <dbReference type="RefSeq" id="XP_024869355.1"/>
    </source>
</evidence>
<keyword evidence="2" id="KW-1185">Reference proteome</keyword>
<dbReference type="AlphaFoldDB" id="A0A6J1PJE6"/>
<dbReference type="GeneID" id="112453044"/>
<evidence type="ECO:0000256" key="1">
    <source>
        <dbReference type="SAM" id="MobiDB-lite"/>
    </source>
</evidence>
<accession>A0A6J1PJE6</accession>
<feature type="region of interest" description="Disordered" evidence="1">
    <location>
        <begin position="229"/>
        <end position="334"/>
    </location>
</feature>
<sequence>MASHREDANNSEKRMFTRDIPDKGIPDKGRDFKGRNEQLHMLLSTTYGLNSSHTKRIHVGLQATSEGVFVPLVKLTGNCADGVYFDEKSWQQFQENMGLVSEYLNGESKLKPNSISINNISVNFTSAYGARSILLAYKENEEDTSARTNQRTGEENCPPTKKRKTYAVAIVMQKPTFLGLKNIAKYENRIAAVLPVRRGQRRRAEENIDEEAVPARRARIVAPLPADNIPVIDLSSDDDEEQEEVEEKEAEQEEEVRIVSSPDSAIFTPREREVEEEKEQESESDEVSTIDDVIERILMEGDDEEVEEEEEEEEEGDEEQEVRNAEESQEVLDE</sequence>
<dbReference type="RefSeq" id="XP_024869355.1">
    <property type="nucleotide sequence ID" value="XM_025013587.1"/>
</dbReference>
<gene>
    <name evidence="3" type="primary">LOC112453044</name>
</gene>
<protein>
    <submittedName>
        <fullName evidence="3">High mobility group nucleosome-binding domain-containing protein 5-like</fullName>
    </submittedName>
</protein>
<evidence type="ECO:0000313" key="2">
    <source>
        <dbReference type="Proteomes" id="UP000504618"/>
    </source>
</evidence>
<feature type="compositionally biased region" description="Acidic residues" evidence="1">
    <location>
        <begin position="300"/>
        <end position="320"/>
    </location>
</feature>
<feature type="compositionally biased region" description="Acidic residues" evidence="1">
    <location>
        <begin position="276"/>
        <end position="289"/>
    </location>
</feature>
<dbReference type="OrthoDB" id="7549643at2759"/>
<feature type="non-terminal residue" evidence="3">
    <location>
        <position position="334"/>
    </location>
</feature>
<feature type="compositionally biased region" description="Acidic residues" evidence="1">
    <location>
        <begin position="235"/>
        <end position="254"/>
    </location>
</feature>
<organism evidence="2 3">
    <name type="scientific">Temnothorax curvispinosus</name>
    <dbReference type="NCBI Taxonomy" id="300111"/>
    <lineage>
        <taxon>Eukaryota</taxon>
        <taxon>Metazoa</taxon>
        <taxon>Ecdysozoa</taxon>
        <taxon>Arthropoda</taxon>
        <taxon>Hexapoda</taxon>
        <taxon>Insecta</taxon>
        <taxon>Pterygota</taxon>
        <taxon>Neoptera</taxon>
        <taxon>Endopterygota</taxon>
        <taxon>Hymenoptera</taxon>
        <taxon>Apocrita</taxon>
        <taxon>Aculeata</taxon>
        <taxon>Formicoidea</taxon>
        <taxon>Formicidae</taxon>
        <taxon>Myrmicinae</taxon>
        <taxon>Temnothorax</taxon>
    </lineage>
</organism>
<dbReference type="Proteomes" id="UP000504618">
    <property type="component" value="Unplaced"/>
</dbReference>
<feature type="region of interest" description="Disordered" evidence="1">
    <location>
        <begin position="141"/>
        <end position="160"/>
    </location>
</feature>
<proteinExistence type="predicted"/>
<name>A0A6J1PJE6_9HYME</name>
<reference evidence="3" key="1">
    <citation type="submission" date="2025-08" db="UniProtKB">
        <authorList>
            <consortium name="RefSeq"/>
        </authorList>
    </citation>
    <scope>IDENTIFICATION</scope>
    <source>
        <tissue evidence="3">Whole body</tissue>
    </source>
</reference>
<feature type="region of interest" description="Disordered" evidence="1">
    <location>
        <begin position="1"/>
        <end position="32"/>
    </location>
</feature>